<evidence type="ECO:0000313" key="3">
    <source>
        <dbReference type="Proteomes" id="UP000443090"/>
    </source>
</evidence>
<dbReference type="PANTHER" id="PTHR21310:SF13">
    <property type="entry name" value="AMINOGLYCOSIDE PHOSPHOTRANSFERASE DOMAIN-CONTAINING PROTEIN"/>
    <property type="match status" value="1"/>
</dbReference>
<dbReference type="Proteomes" id="UP000443090">
    <property type="component" value="Unassembled WGS sequence"/>
</dbReference>
<dbReference type="InterPro" id="IPR002575">
    <property type="entry name" value="Aminoglycoside_PTrfase"/>
</dbReference>
<feature type="domain" description="Aminoglycoside phosphotransferase" evidence="1">
    <location>
        <begin position="47"/>
        <end position="281"/>
    </location>
</feature>
<dbReference type="EMBL" id="QGMI01000114">
    <property type="protein sequence ID" value="TVY47021.1"/>
    <property type="molecule type" value="Genomic_DNA"/>
</dbReference>
<reference evidence="2 3" key="1">
    <citation type="submission" date="2018-05" db="EMBL/GenBank/DDBJ databases">
        <title>Genome sequencing and assembly of the regulated plant pathogen Lachnellula willkommii and related sister species for the development of diagnostic species identification markers.</title>
        <authorList>
            <person name="Giroux E."/>
            <person name="Bilodeau G."/>
        </authorList>
    </citation>
    <scope>NUCLEOTIDE SEQUENCE [LARGE SCALE GENOMIC DNA]</scope>
    <source>
        <strain evidence="2 3">CBS 160.35</strain>
    </source>
</reference>
<dbReference type="AlphaFoldDB" id="A0A8H8UG28"/>
<organism evidence="2 3">
    <name type="scientific">Lachnellula occidentalis</name>
    <dbReference type="NCBI Taxonomy" id="215460"/>
    <lineage>
        <taxon>Eukaryota</taxon>
        <taxon>Fungi</taxon>
        <taxon>Dikarya</taxon>
        <taxon>Ascomycota</taxon>
        <taxon>Pezizomycotina</taxon>
        <taxon>Leotiomycetes</taxon>
        <taxon>Helotiales</taxon>
        <taxon>Lachnaceae</taxon>
        <taxon>Lachnellula</taxon>
    </lineage>
</organism>
<accession>A0A8H8UG28</accession>
<keyword evidence="3" id="KW-1185">Reference proteome</keyword>
<comment type="caution">
    <text evidence="2">The sequence shown here is derived from an EMBL/GenBank/DDBJ whole genome shotgun (WGS) entry which is preliminary data.</text>
</comment>
<dbReference type="Pfam" id="PF01636">
    <property type="entry name" value="APH"/>
    <property type="match status" value="1"/>
</dbReference>
<gene>
    <name evidence="2" type="ORF">LOCC1_G002696</name>
</gene>
<evidence type="ECO:0000313" key="2">
    <source>
        <dbReference type="EMBL" id="TVY47021.1"/>
    </source>
</evidence>
<evidence type="ECO:0000259" key="1">
    <source>
        <dbReference type="Pfam" id="PF01636"/>
    </source>
</evidence>
<name>A0A8H8UG28_9HELO</name>
<protein>
    <recommendedName>
        <fullName evidence="1">Aminoglycoside phosphotransferase domain-containing protein</fullName>
    </recommendedName>
</protein>
<dbReference type="OrthoDB" id="2831558at2759"/>
<dbReference type="Gene3D" id="3.90.1200.10">
    <property type="match status" value="1"/>
</dbReference>
<dbReference type="SUPFAM" id="SSF56112">
    <property type="entry name" value="Protein kinase-like (PK-like)"/>
    <property type="match status" value="1"/>
</dbReference>
<sequence length="408" mass="47053">MGTQDGLDWVSEIFGLEPRWTREPDIAKIELIARRHFKLRSSAACTVKFYTQGVSNKIYKVETEDGISLMRVAMPVDAINKTNNEVATIDFIRQNTDLLVPQFFASNASSNNELGFEWILMEMVPGSTLRSIWRESPLLVKRALVREMAKYQAQLFRHQFPAIGNIRVFPSPEAVLKGGRAPQGFPKSPFTDSEAWLRARLELALADQKRILKTSGDQNTIKDAGFSIKVIERLLGLLPSIFPPFSRESAQFVLFHHDLSCQNMLVDDNKNFLGVLDWGFISALPLWKACQLPYFLRGEGGHLYEHPFRDDYSQEGHEDGFANHSGSHLTYWEHLEKHELTKLRCTFLKEMKRLEPAWIREFEESAVKAEFELAVQVCDDRRQFNRRQLNRVKLWLDRRDAGEKNGHQ</sequence>
<dbReference type="PANTHER" id="PTHR21310">
    <property type="entry name" value="AMINOGLYCOSIDE PHOSPHOTRANSFERASE-RELATED-RELATED"/>
    <property type="match status" value="1"/>
</dbReference>
<dbReference type="InterPro" id="IPR011009">
    <property type="entry name" value="Kinase-like_dom_sf"/>
</dbReference>
<proteinExistence type="predicted"/>
<dbReference type="InterPro" id="IPR051678">
    <property type="entry name" value="AGP_Transferase"/>
</dbReference>